<evidence type="ECO:0000256" key="6">
    <source>
        <dbReference type="ARBA" id="ARBA00022741"/>
    </source>
</evidence>
<accession>A0A1T4JSL2</accession>
<proteinExistence type="inferred from homology"/>
<protein>
    <recommendedName>
        <fullName evidence="3 10">Carbamate kinase</fullName>
    </recommendedName>
</protein>
<keyword evidence="5 11" id="KW-0808">Transferase</keyword>
<dbReference type="EMBL" id="FUWM01000004">
    <property type="protein sequence ID" value="SJZ33133.1"/>
    <property type="molecule type" value="Genomic_DNA"/>
</dbReference>
<dbReference type="GO" id="GO:0019546">
    <property type="term" value="P:L-arginine deiminase pathway"/>
    <property type="evidence" value="ECO:0007669"/>
    <property type="project" value="TreeGrafter"/>
</dbReference>
<evidence type="ECO:0000256" key="1">
    <source>
        <dbReference type="ARBA" id="ARBA00005118"/>
    </source>
</evidence>
<dbReference type="PANTHER" id="PTHR30409:SF1">
    <property type="entry name" value="CARBAMATE KINASE-RELATED"/>
    <property type="match status" value="1"/>
</dbReference>
<dbReference type="AlphaFoldDB" id="A0A1T4JSL2"/>
<evidence type="ECO:0000256" key="3">
    <source>
        <dbReference type="ARBA" id="ARBA00013070"/>
    </source>
</evidence>
<comment type="pathway">
    <text evidence="1">Metabolic intermediate metabolism; carbamoyl phosphate degradation; CO(2) and NH(3) from carbamoyl phosphate: step 1/1.</text>
</comment>
<keyword evidence="8" id="KW-0067">ATP-binding</keyword>
<gene>
    <name evidence="13" type="ORF">SAMN02745118_00382</name>
</gene>
<evidence type="ECO:0000256" key="7">
    <source>
        <dbReference type="ARBA" id="ARBA00022777"/>
    </source>
</evidence>
<dbReference type="GO" id="GO:0005524">
    <property type="term" value="F:ATP binding"/>
    <property type="evidence" value="ECO:0007669"/>
    <property type="project" value="UniProtKB-KW"/>
</dbReference>
<feature type="domain" description="Aspartate/glutamate/uridylate kinase" evidence="12">
    <location>
        <begin position="3"/>
        <end position="291"/>
    </location>
</feature>
<dbReference type="NCBIfam" id="TIGR00746">
    <property type="entry name" value="arcC"/>
    <property type="match status" value="1"/>
</dbReference>
<dbReference type="UniPathway" id="UPA00996">
    <property type="reaction ID" value="UER00366"/>
</dbReference>
<dbReference type="CDD" id="cd04235">
    <property type="entry name" value="AAK_CK"/>
    <property type="match status" value="1"/>
</dbReference>
<comment type="catalytic activity">
    <reaction evidence="9">
        <text>hydrogencarbonate + NH4(+) + ATP = carbamoyl phosphate + ADP + H2O + H(+)</text>
        <dbReference type="Rhea" id="RHEA:10152"/>
        <dbReference type="ChEBI" id="CHEBI:15377"/>
        <dbReference type="ChEBI" id="CHEBI:15378"/>
        <dbReference type="ChEBI" id="CHEBI:17544"/>
        <dbReference type="ChEBI" id="CHEBI:28938"/>
        <dbReference type="ChEBI" id="CHEBI:30616"/>
        <dbReference type="ChEBI" id="CHEBI:58228"/>
        <dbReference type="ChEBI" id="CHEBI:456216"/>
        <dbReference type="EC" id="2.7.2.2"/>
    </reaction>
</comment>
<keyword evidence="7 11" id="KW-0418">Kinase</keyword>
<evidence type="ECO:0000256" key="4">
    <source>
        <dbReference type="ARBA" id="ARBA00022503"/>
    </source>
</evidence>
<dbReference type="Proteomes" id="UP000190625">
    <property type="component" value="Unassembled WGS sequence"/>
</dbReference>
<dbReference type="PANTHER" id="PTHR30409">
    <property type="entry name" value="CARBAMATE KINASE"/>
    <property type="match status" value="1"/>
</dbReference>
<evidence type="ECO:0000256" key="5">
    <source>
        <dbReference type="ARBA" id="ARBA00022679"/>
    </source>
</evidence>
<reference evidence="14" key="1">
    <citation type="submission" date="2017-02" db="EMBL/GenBank/DDBJ databases">
        <authorList>
            <person name="Varghese N."/>
            <person name="Submissions S."/>
        </authorList>
    </citation>
    <scope>NUCLEOTIDE SEQUENCE [LARGE SCALE GENOMIC DNA]</scope>
    <source>
        <strain evidence="14">ATCC BAA-73</strain>
    </source>
</reference>
<dbReference type="InterPro" id="IPR003964">
    <property type="entry name" value="Carb_kinase"/>
</dbReference>
<evidence type="ECO:0000256" key="9">
    <source>
        <dbReference type="ARBA" id="ARBA00048467"/>
    </source>
</evidence>
<dbReference type="InterPro" id="IPR023000">
    <property type="entry name" value="Shikimate_kinase_CS"/>
</dbReference>
<dbReference type="GO" id="GO:0005829">
    <property type="term" value="C:cytosol"/>
    <property type="evidence" value="ECO:0007669"/>
    <property type="project" value="TreeGrafter"/>
</dbReference>
<evidence type="ECO:0000256" key="10">
    <source>
        <dbReference type="NCBIfam" id="TIGR00746"/>
    </source>
</evidence>
<dbReference type="STRING" id="142842.SAMN02745118_00382"/>
<evidence type="ECO:0000313" key="13">
    <source>
        <dbReference type="EMBL" id="SJZ33133.1"/>
    </source>
</evidence>
<dbReference type="NCBIfam" id="NF009007">
    <property type="entry name" value="PRK12352.1"/>
    <property type="match status" value="1"/>
</dbReference>
<dbReference type="GO" id="GO:0008804">
    <property type="term" value="F:carbamate kinase activity"/>
    <property type="evidence" value="ECO:0007669"/>
    <property type="project" value="UniProtKB-UniRule"/>
</dbReference>
<dbReference type="PRINTS" id="PR01469">
    <property type="entry name" value="CARBMTKINASE"/>
</dbReference>
<sequence length="318" mass="33838">MAVALGGNAILQAGQEGTADEQLANVKNACEQIAKLIDSGYEVVVSHGNGPQVGSLLIQHEAGSDEVPPMPLEICGAQTQGQIGYMVQQSLGNVFRELDINKNVLTTVTQVVVNEDDEAFANPTKPVGPFYSEEEAKKAMEEKDENWIEDSGRGWRKVVASPVPQKIVETESIKELIANDNVVVASGGGGIPVVEDENEQLSGVEAVIDKDLATRKLAEEVDADILMILTDVPNVAINFGTPQQENLGILTIAEMEEYQAEGHFGTGSMGPKVQAVVDFVKNGGERAIITSLDQALEAIEGKTGTQICADKDAVNQIA</sequence>
<evidence type="ECO:0000256" key="11">
    <source>
        <dbReference type="PIRNR" id="PIRNR000723"/>
    </source>
</evidence>
<evidence type="ECO:0000313" key="14">
    <source>
        <dbReference type="Proteomes" id="UP000190625"/>
    </source>
</evidence>
<evidence type="ECO:0000259" key="12">
    <source>
        <dbReference type="Pfam" id="PF00696"/>
    </source>
</evidence>
<evidence type="ECO:0000256" key="2">
    <source>
        <dbReference type="ARBA" id="ARBA00011066"/>
    </source>
</evidence>
<dbReference type="InterPro" id="IPR001048">
    <property type="entry name" value="Asp/Glu/Uridylate_kinase"/>
</dbReference>
<dbReference type="InterPro" id="IPR036393">
    <property type="entry name" value="AceGlu_kinase-like_sf"/>
</dbReference>
<comment type="similarity">
    <text evidence="2 11">Belongs to the carbamate kinase family.</text>
</comment>
<keyword evidence="6" id="KW-0547">Nucleotide-binding</keyword>
<dbReference type="FunFam" id="3.40.1160.10:FF:000007">
    <property type="entry name" value="Carbamate kinase"/>
    <property type="match status" value="1"/>
</dbReference>
<dbReference type="PIRSF" id="PIRSF000723">
    <property type="entry name" value="Carbamate_kin"/>
    <property type="match status" value="1"/>
</dbReference>
<dbReference type="Gene3D" id="3.40.1160.10">
    <property type="entry name" value="Acetylglutamate kinase-like"/>
    <property type="match status" value="1"/>
</dbReference>
<evidence type="ECO:0000256" key="8">
    <source>
        <dbReference type="ARBA" id="ARBA00022840"/>
    </source>
</evidence>
<dbReference type="Pfam" id="PF00696">
    <property type="entry name" value="AA_kinase"/>
    <property type="match status" value="1"/>
</dbReference>
<name>A0A1T4JSL2_9FIRM</name>
<organism evidence="13 14">
    <name type="scientific">Selenihalanaerobacter shriftii</name>
    <dbReference type="NCBI Taxonomy" id="142842"/>
    <lineage>
        <taxon>Bacteria</taxon>
        <taxon>Bacillati</taxon>
        <taxon>Bacillota</taxon>
        <taxon>Clostridia</taxon>
        <taxon>Halanaerobiales</taxon>
        <taxon>Halobacteroidaceae</taxon>
        <taxon>Selenihalanaerobacter</taxon>
    </lineage>
</organism>
<keyword evidence="4" id="KW-0056">Arginine metabolism</keyword>
<dbReference type="SUPFAM" id="SSF53633">
    <property type="entry name" value="Carbamate kinase-like"/>
    <property type="match status" value="1"/>
</dbReference>
<keyword evidence="14" id="KW-1185">Reference proteome</keyword>
<dbReference type="PROSITE" id="PS01128">
    <property type="entry name" value="SHIKIMATE_KINASE"/>
    <property type="match status" value="1"/>
</dbReference>